<reference evidence="2" key="1">
    <citation type="submission" date="2020-06" db="EMBL/GenBank/DDBJ databases">
        <authorList>
            <person name="Li T."/>
            <person name="Hu X."/>
            <person name="Zhang T."/>
            <person name="Song X."/>
            <person name="Zhang H."/>
            <person name="Dai N."/>
            <person name="Sheng W."/>
            <person name="Hou X."/>
            <person name="Wei L."/>
        </authorList>
    </citation>
    <scope>NUCLEOTIDE SEQUENCE</scope>
    <source>
        <strain evidence="2">KEN8</strain>
        <tissue evidence="2">Leaf</tissue>
    </source>
</reference>
<dbReference type="Pfam" id="PF14009">
    <property type="entry name" value="PADRE"/>
    <property type="match status" value="1"/>
</dbReference>
<feature type="compositionally biased region" description="Low complexity" evidence="1">
    <location>
        <begin position="159"/>
        <end position="170"/>
    </location>
</feature>
<evidence type="ECO:0008006" key="3">
    <source>
        <dbReference type="Google" id="ProtNLM"/>
    </source>
</evidence>
<sequence>MGSCLSSESGDPSRRHLKPSAANVVLTNGELRQYFLPITVSQVLHSQNSSPDAFFLCNSDNLYFDDYIPSLLPNDELEPAQIYFLLPTAKLQYRLAASDMAALAVKASAALEQINASNRRRNRKTRISPVLVSEEDPQSNHTVNQNKISGGFKNDYKSKSSSSSSWGVLGVSRSGSVRKLTRYSSRRAKLAVRSFKNKLSTIYEGSVHAPPPQHQHQQQSLIVY</sequence>
<feature type="compositionally biased region" description="Polar residues" evidence="1">
    <location>
        <begin position="139"/>
        <end position="148"/>
    </location>
</feature>
<evidence type="ECO:0000256" key="1">
    <source>
        <dbReference type="SAM" id="MobiDB-lite"/>
    </source>
</evidence>
<feature type="region of interest" description="Disordered" evidence="1">
    <location>
        <begin position="205"/>
        <end position="224"/>
    </location>
</feature>
<reference evidence="2" key="2">
    <citation type="journal article" date="2024" name="Plant">
        <title>Genomic evolution and insights into agronomic trait innovations of Sesamum species.</title>
        <authorList>
            <person name="Miao H."/>
            <person name="Wang L."/>
            <person name="Qu L."/>
            <person name="Liu H."/>
            <person name="Sun Y."/>
            <person name="Le M."/>
            <person name="Wang Q."/>
            <person name="Wei S."/>
            <person name="Zheng Y."/>
            <person name="Lin W."/>
            <person name="Duan Y."/>
            <person name="Cao H."/>
            <person name="Xiong S."/>
            <person name="Wang X."/>
            <person name="Wei L."/>
            <person name="Li C."/>
            <person name="Ma Q."/>
            <person name="Ju M."/>
            <person name="Zhao R."/>
            <person name="Li G."/>
            <person name="Mu C."/>
            <person name="Tian Q."/>
            <person name="Mei H."/>
            <person name="Zhang T."/>
            <person name="Gao T."/>
            <person name="Zhang H."/>
        </authorList>
    </citation>
    <scope>NUCLEOTIDE SEQUENCE</scope>
    <source>
        <strain evidence="2">KEN8</strain>
    </source>
</reference>
<feature type="region of interest" description="Disordered" evidence="1">
    <location>
        <begin position="119"/>
        <end position="170"/>
    </location>
</feature>
<evidence type="ECO:0000313" key="2">
    <source>
        <dbReference type="EMBL" id="KAL0352559.1"/>
    </source>
</evidence>
<dbReference type="EMBL" id="JACGWM010000009">
    <property type="protein sequence ID" value="KAL0352559.1"/>
    <property type="molecule type" value="Genomic_DNA"/>
</dbReference>
<comment type="caution">
    <text evidence="2">The sequence shown here is derived from an EMBL/GenBank/DDBJ whole genome shotgun (WGS) entry which is preliminary data.</text>
</comment>
<accession>A0AAW2P9Q9</accession>
<protein>
    <recommendedName>
        <fullName evidence="3">Poly polymerase</fullName>
    </recommendedName>
</protein>
<dbReference type="InterPro" id="IPR025322">
    <property type="entry name" value="PADRE_dom"/>
</dbReference>
<name>A0AAW2P9Q9_9LAMI</name>
<organism evidence="2">
    <name type="scientific">Sesamum calycinum</name>
    <dbReference type="NCBI Taxonomy" id="2727403"/>
    <lineage>
        <taxon>Eukaryota</taxon>
        <taxon>Viridiplantae</taxon>
        <taxon>Streptophyta</taxon>
        <taxon>Embryophyta</taxon>
        <taxon>Tracheophyta</taxon>
        <taxon>Spermatophyta</taxon>
        <taxon>Magnoliopsida</taxon>
        <taxon>eudicotyledons</taxon>
        <taxon>Gunneridae</taxon>
        <taxon>Pentapetalae</taxon>
        <taxon>asterids</taxon>
        <taxon>lamiids</taxon>
        <taxon>Lamiales</taxon>
        <taxon>Pedaliaceae</taxon>
        <taxon>Sesamum</taxon>
    </lineage>
</organism>
<feature type="compositionally biased region" description="Low complexity" evidence="1">
    <location>
        <begin position="214"/>
        <end position="224"/>
    </location>
</feature>
<gene>
    <name evidence="2" type="ORF">Scaly_1644600</name>
</gene>
<dbReference type="PANTHER" id="PTHR33052">
    <property type="entry name" value="DUF4228 DOMAIN PROTEIN-RELATED"/>
    <property type="match status" value="1"/>
</dbReference>
<proteinExistence type="predicted"/>
<dbReference type="AlphaFoldDB" id="A0AAW2P9Q9"/>